<proteinExistence type="predicted"/>
<dbReference type="GO" id="GO:0051010">
    <property type="term" value="F:microtubule plus-end binding"/>
    <property type="evidence" value="ECO:0007669"/>
    <property type="project" value="InterPro"/>
</dbReference>
<evidence type="ECO:0000313" key="3">
    <source>
        <dbReference type="Proteomes" id="UP000192578"/>
    </source>
</evidence>
<dbReference type="GO" id="GO:0007051">
    <property type="term" value="P:spindle organization"/>
    <property type="evidence" value="ECO:0007669"/>
    <property type="project" value="InterPro"/>
</dbReference>
<feature type="region of interest" description="Disordered" evidence="1">
    <location>
        <begin position="83"/>
        <end position="108"/>
    </location>
</feature>
<sequence length="297" mass="33359">MPDTVLQLQIDPVLLEIHLFLKQFPASHWPTAADDTPFRTVKTILYTLCRMYGSDVLNHLTLVEDPENSELLSFLKRVVKSVDRNGGPGGDRERQQNGETLATNGNAKKHADNLSNIINRLGSSDQEAVQQGLRELYEYREAHDVNLDDLLERTSEDFRKLITEGLRMIEFEQKDLGLPDSGMSEKGQSVINRLKGVISSPFLTAQDIESVKRMADNIKLEIRQGCFKTATQRVEDALRACDAQAYKSEDGATPRPPSILSPSRAMRPLDDNSPAGKPDNLDAIRARVKDYLKNKRN</sequence>
<keyword evidence="3" id="KW-1185">Reference proteome</keyword>
<dbReference type="PANTHER" id="PTHR12609">
    <property type="entry name" value="MICROTUBULE ASSOCIATED PROTEIN XMAP215"/>
    <property type="match status" value="1"/>
</dbReference>
<name>A0A1W0X1E0_HYPEX</name>
<evidence type="ECO:0000256" key="1">
    <source>
        <dbReference type="SAM" id="MobiDB-lite"/>
    </source>
</evidence>
<dbReference type="GO" id="GO:0030951">
    <property type="term" value="P:establishment or maintenance of microtubule cytoskeleton polarity"/>
    <property type="evidence" value="ECO:0007669"/>
    <property type="project" value="InterPro"/>
</dbReference>
<gene>
    <name evidence="2" type="ORF">BV898_04761</name>
</gene>
<dbReference type="OrthoDB" id="205662at2759"/>
<dbReference type="InterPro" id="IPR045110">
    <property type="entry name" value="XMAP215"/>
</dbReference>
<accession>A0A1W0X1E0</accession>
<dbReference type="GO" id="GO:0046785">
    <property type="term" value="P:microtubule polymerization"/>
    <property type="evidence" value="ECO:0007669"/>
    <property type="project" value="InterPro"/>
</dbReference>
<protein>
    <submittedName>
        <fullName evidence="2">Cytoskeleton-associated protein 5</fullName>
    </submittedName>
</protein>
<dbReference type="AlphaFoldDB" id="A0A1W0X1E0"/>
<feature type="region of interest" description="Disordered" evidence="1">
    <location>
        <begin position="248"/>
        <end position="284"/>
    </location>
</feature>
<dbReference type="EMBL" id="MTYJ01000024">
    <property type="protein sequence ID" value="OQV21275.1"/>
    <property type="molecule type" value="Genomic_DNA"/>
</dbReference>
<dbReference type="GO" id="GO:0061863">
    <property type="term" value="F:microtubule plus end polymerase"/>
    <property type="evidence" value="ECO:0007669"/>
    <property type="project" value="InterPro"/>
</dbReference>
<dbReference type="Proteomes" id="UP000192578">
    <property type="component" value="Unassembled WGS sequence"/>
</dbReference>
<feature type="compositionally biased region" description="Polar residues" evidence="1">
    <location>
        <begin position="97"/>
        <end position="106"/>
    </location>
</feature>
<organism evidence="2 3">
    <name type="scientific">Hypsibius exemplaris</name>
    <name type="common">Freshwater tardigrade</name>
    <dbReference type="NCBI Taxonomy" id="2072580"/>
    <lineage>
        <taxon>Eukaryota</taxon>
        <taxon>Metazoa</taxon>
        <taxon>Ecdysozoa</taxon>
        <taxon>Tardigrada</taxon>
        <taxon>Eutardigrada</taxon>
        <taxon>Parachela</taxon>
        <taxon>Hypsibioidea</taxon>
        <taxon>Hypsibiidae</taxon>
        <taxon>Hypsibius</taxon>
    </lineage>
</organism>
<evidence type="ECO:0000313" key="2">
    <source>
        <dbReference type="EMBL" id="OQV21275.1"/>
    </source>
</evidence>
<comment type="caution">
    <text evidence="2">The sequence shown here is derived from an EMBL/GenBank/DDBJ whole genome shotgun (WGS) entry which is preliminary data.</text>
</comment>
<reference evidence="3" key="1">
    <citation type="submission" date="2017-01" db="EMBL/GenBank/DDBJ databases">
        <title>Comparative genomics of anhydrobiosis in the tardigrade Hypsibius dujardini.</title>
        <authorList>
            <person name="Yoshida Y."/>
            <person name="Koutsovoulos G."/>
            <person name="Laetsch D."/>
            <person name="Stevens L."/>
            <person name="Kumar S."/>
            <person name="Horikawa D."/>
            <person name="Ishino K."/>
            <person name="Komine S."/>
            <person name="Tomita M."/>
            <person name="Blaxter M."/>
            <person name="Arakawa K."/>
        </authorList>
    </citation>
    <scope>NUCLEOTIDE SEQUENCE [LARGE SCALE GENOMIC DNA]</scope>
    <source>
        <strain evidence="3">Z151</strain>
    </source>
</reference>